<keyword evidence="1" id="KW-0812">Transmembrane</keyword>
<evidence type="ECO:0000313" key="3">
    <source>
        <dbReference type="Proteomes" id="UP000000759"/>
    </source>
</evidence>
<dbReference type="Proteomes" id="UP000000759">
    <property type="component" value="Chromosome 26"/>
</dbReference>
<dbReference type="Gene3D" id="3.40.50.300">
    <property type="entry name" value="P-loop containing nucleotide triphosphate hydrolases"/>
    <property type="match status" value="1"/>
</dbReference>
<dbReference type="InParanoid" id="B7GCQ0"/>
<dbReference type="GeneID" id="7198796"/>
<proteinExistence type="predicted"/>
<evidence type="ECO:0008006" key="4">
    <source>
        <dbReference type="Google" id="ProtNLM"/>
    </source>
</evidence>
<dbReference type="EMBL" id="CM000628">
    <property type="protein sequence ID" value="EEC43577.1"/>
    <property type="molecule type" value="Genomic_DNA"/>
</dbReference>
<accession>B7GCQ0</accession>
<evidence type="ECO:0000313" key="2">
    <source>
        <dbReference type="EMBL" id="EEC43577.1"/>
    </source>
</evidence>
<dbReference type="KEGG" id="pti:PHATRDRAFT_40895"/>
<evidence type="ECO:0000256" key="1">
    <source>
        <dbReference type="SAM" id="Phobius"/>
    </source>
</evidence>
<dbReference type="AlphaFoldDB" id="B7GCQ0"/>
<dbReference type="PaxDb" id="2850-Phatr40895"/>
<feature type="transmembrane region" description="Helical" evidence="1">
    <location>
        <begin position="27"/>
        <end position="45"/>
    </location>
</feature>
<gene>
    <name evidence="2" type="ORF">PHATRDRAFT_40895</name>
</gene>
<dbReference type="SUPFAM" id="SSF52540">
    <property type="entry name" value="P-loop containing nucleoside triphosphate hydrolases"/>
    <property type="match status" value="1"/>
</dbReference>
<dbReference type="InterPro" id="IPR027417">
    <property type="entry name" value="P-loop_NTPase"/>
</dbReference>
<reference evidence="3" key="2">
    <citation type="submission" date="2008-08" db="EMBL/GenBank/DDBJ databases">
        <authorList>
            <consortium name="Diatom Consortium"/>
            <person name="Grigoriev I."/>
            <person name="Grimwood J."/>
            <person name="Kuo A."/>
            <person name="Otillar R.P."/>
            <person name="Salamov A."/>
            <person name="Detter J.C."/>
            <person name="Lindquist E."/>
            <person name="Shapiro H."/>
            <person name="Lucas S."/>
            <person name="Glavina del Rio T."/>
            <person name="Pitluck S."/>
            <person name="Rokhsar D."/>
            <person name="Bowler C."/>
        </authorList>
    </citation>
    <scope>GENOME REANNOTATION</scope>
    <source>
        <strain evidence="3">CCAP 1055/1</strain>
    </source>
</reference>
<keyword evidence="3" id="KW-1185">Reference proteome</keyword>
<keyword evidence="1" id="KW-1133">Transmembrane helix</keyword>
<dbReference type="OrthoDB" id="44984at2759"/>
<protein>
    <recommendedName>
        <fullName evidence="4">Sulfotransferase domain-containing protein</fullName>
    </recommendedName>
</protein>
<reference evidence="2 3" key="1">
    <citation type="journal article" date="2008" name="Nature">
        <title>The Phaeodactylum genome reveals the evolutionary history of diatom genomes.</title>
        <authorList>
            <person name="Bowler C."/>
            <person name="Allen A.E."/>
            <person name="Badger J.H."/>
            <person name="Grimwood J."/>
            <person name="Jabbari K."/>
            <person name="Kuo A."/>
            <person name="Maheswari U."/>
            <person name="Martens C."/>
            <person name="Maumus F."/>
            <person name="Otillar R.P."/>
            <person name="Rayko E."/>
            <person name="Salamov A."/>
            <person name="Vandepoele K."/>
            <person name="Beszteri B."/>
            <person name="Gruber A."/>
            <person name="Heijde M."/>
            <person name="Katinka M."/>
            <person name="Mock T."/>
            <person name="Valentin K."/>
            <person name="Verret F."/>
            <person name="Berges J.A."/>
            <person name="Brownlee C."/>
            <person name="Cadoret J.P."/>
            <person name="Chiovitti A."/>
            <person name="Choi C.J."/>
            <person name="Coesel S."/>
            <person name="De Martino A."/>
            <person name="Detter J.C."/>
            <person name="Durkin C."/>
            <person name="Falciatore A."/>
            <person name="Fournet J."/>
            <person name="Haruta M."/>
            <person name="Huysman M.J."/>
            <person name="Jenkins B.D."/>
            <person name="Jiroutova K."/>
            <person name="Jorgensen R.E."/>
            <person name="Joubert Y."/>
            <person name="Kaplan A."/>
            <person name="Kroger N."/>
            <person name="Kroth P.G."/>
            <person name="La Roche J."/>
            <person name="Lindquist E."/>
            <person name="Lommer M."/>
            <person name="Martin-Jezequel V."/>
            <person name="Lopez P.J."/>
            <person name="Lucas S."/>
            <person name="Mangogna M."/>
            <person name="McGinnis K."/>
            <person name="Medlin L.K."/>
            <person name="Montsant A."/>
            <person name="Oudot-Le Secq M.P."/>
            <person name="Napoli C."/>
            <person name="Obornik M."/>
            <person name="Parker M.S."/>
            <person name="Petit J.L."/>
            <person name="Porcel B.M."/>
            <person name="Poulsen N."/>
            <person name="Robison M."/>
            <person name="Rychlewski L."/>
            <person name="Rynearson T.A."/>
            <person name="Schmutz J."/>
            <person name="Shapiro H."/>
            <person name="Siaut M."/>
            <person name="Stanley M."/>
            <person name="Sussman M.R."/>
            <person name="Taylor A.R."/>
            <person name="Vardi A."/>
            <person name="von Dassow P."/>
            <person name="Vyverman W."/>
            <person name="Willis A."/>
            <person name="Wyrwicz L.S."/>
            <person name="Rokhsar D.S."/>
            <person name="Weissenbach J."/>
            <person name="Armbrust E.V."/>
            <person name="Green B.R."/>
            <person name="Van de Peer Y."/>
            <person name="Grigoriev I.V."/>
        </authorList>
    </citation>
    <scope>NUCLEOTIDE SEQUENCE [LARGE SCALE GENOMIC DNA]</scope>
    <source>
        <strain evidence="2 3">CCAP 1055/1</strain>
    </source>
</reference>
<dbReference type="RefSeq" id="XP_002184841.1">
    <property type="nucleotide sequence ID" value="XM_002184805.1"/>
</dbReference>
<organism evidence="2 3">
    <name type="scientific">Phaeodactylum tricornutum (strain CCAP 1055/1)</name>
    <dbReference type="NCBI Taxonomy" id="556484"/>
    <lineage>
        <taxon>Eukaryota</taxon>
        <taxon>Sar</taxon>
        <taxon>Stramenopiles</taxon>
        <taxon>Ochrophyta</taxon>
        <taxon>Bacillariophyta</taxon>
        <taxon>Bacillariophyceae</taxon>
        <taxon>Bacillariophycidae</taxon>
        <taxon>Naviculales</taxon>
        <taxon>Phaeodactylaceae</taxon>
        <taxon>Phaeodactylum</taxon>
    </lineage>
</organism>
<keyword evidence="1" id="KW-0472">Membrane</keyword>
<sequence length="365" mass="41175">MSQIADFRNFTNALRTLNPNFIKSAKVIPIIWILAIAISAIFLRLQKSYLLSSLAKPATILRVSSTIDLQDGSNDAETFPDALTSGAVHHIASNKVFPPLSTIIDQNNEVTGDASFLLDFAIIGHPKTATSFILQWLASHPEIQTEVHEVNSLSRGDAAALIQRLYNLPRGKHFKRGYKAPRDILLPKAMNAIAQYWPNTGLIVGVRHPVLWFESFYNFLLGKTNRSDRFEQKLLNTSPLGGQLGGFKTINKPFPNKVFLYELGQLYDSNHTRRDQYRLDVSSFLGLKEPLSPIKDGHKSRNAKWALDICEPRYTALRGSLMNIARPASIWIREYFLRSPDVMVSSQQHFKDLLGSWLKDPCEDL</sequence>
<dbReference type="HOGENOM" id="CLU_060859_0_0_1"/>
<name>B7GCQ0_PHATC</name>